<name>A0ACB7PBR0_9PEZI</name>
<keyword evidence="2" id="KW-1185">Reference proteome</keyword>
<proteinExistence type="predicted"/>
<protein>
    <submittedName>
        <fullName evidence="1">Uncharacterized protein</fullName>
    </submittedName>
</protein>
<dbReference type="Proteomes" id="UP000724584">
    <property type="component" value="Unassembled WGS sequence"/>
</dbReference>
<dbReference type="EMBL" id="JAGIZQ010000003">
    <property type="protein sequence ID" value="KAH6636634.1"/>
    <property type="molecule type" value="Genomic_DNA"/>
</dbReference>
<reference evidence="1 2" key="1">
    <citation type="journal article" date="2021" name="Nat. Commun.">
        <title>Genetic determinants of endophytism in the Arabidopsis root mycobiome.</title>
        <authorList>
            <person name="Mesny F."/>
            <person name="Miyauchi S."/>
            <person name="Thiergart T."/>
            <person name="Pickel B."/>
            <person name="Atanasova L."/>
            <person name="Karlsson M."/>
            <person name="Huettel B."/>
            <person name="Barry K.W."/>
            <person name="Haridas S."/>
            <person name="Chen C."/>
            <person name="Bauer D."/>
            <person name="Andreopoulos W."/>
            <person name="Pangilinan J."/>
            <person name="LaButti K."/>
            <person name="Riley R."/>
            <person name="Lipzen A."/>
            <person name="Clum A."/>
            <person name="Drula E."/>
            <person name="Henrissat B."/>
            <person name="Kohler A."/>
            <person name="Grigoriev I.V."/>
            <person name="Martin F.M."/>
            <person name="Hacquard S."/>
        </authorList>
    </citation>
    <scope>NUCLEOTIDE SEQUENCE [LARGE SCALE GENOMIC DNA]</scope>
    <source>
        <strain evidence="1 2">MPI-SDFR-AT-0079</strain>
    </source>
</reference>
<accession>A0ACB7PBR0</accession>
<organism evidence="1 2">
    <name type="scientific">Chaetomium tenue</name>
    <dbReference type="NCBI Taxonomy" id="1854479"/>
    <lineage>
        <taxon>Eukaryota</taxon>
        <taxon>Fungi</taxon>
        <taxon>Dikarya</taxon>
        <taxon>Ascomycota</taxon>
        <taxon>Pezizomycotina</taxon>
        <taxon>Sordariomycetes</taxon>
        <taxon>Sordariomycetidae</taxon>
        <taxon>Sordariales</taxon>
        <taxon>Chaetomiaceae</taxon>
        <taxon>Chaetomium</taxon>
    </lineage>
</organism>
<evidence type="ECO:0000313" key="1">
    <source>
        <dbReference type="EMBL" id="KAH6636634.1"/>
    </source>
</evidence>
<gene>
    <name evidence="1" type="ORF">F5144DRAFT_568148</name>
</gene>
<evidence type="ECO:0000313" key="2">
    <source>
        <dbReference type="Proteomes" id="UP000724584"/>
    </source>
</evidence>
<comment type="caution">
    <text evidence="1">The sequence shown here is derived from an EMBL/GenBank/DDBJ whole genome shotgun (WGS) entry which is preliminary data.</text>
</comment>
<sequence>MLCYPSFLGLSGFAGLSCIMGLLRGAGLVVGCEILLIPGYLVYCMLSGGRGIIMALLSHWYPLCPFMFFVIESVH</sequence>